<dbReference type="Proteomes" id="UP000025227">
    <property type="component" value="Unplaced"/>
</dbReference>
<organism evidence="2 3">
    <name type="scientific">Haemonchus contortus</name>
    <name type="common">Barber pole worm</name>
    <dbReference type="NCBI Taxonomy" id="6289"/>
    <lineage>
        <taxon>Eukaryota</taxon>
        <taxon>Metazoa</taxon>
        <taxon>Ecdysozoa</taxon>
        <taxon>Nematoda</taxon>
        <taxon>Chromadorea</taxon>
        <taxon>Rhabditida</taxon>
        <taxon>Rhabditina</taxon>
        <taxon>Rhabditomorpha</taxon>
        <taxon>Strongyloidea</taxon>
        <taxon>Trichostrongylidae</taxon>
        <taxon>Haemonchus</taxon>
    </lineage>
</organism>
<proteinExistence type="predicted"/>
<dbReference type="OMA" id="KYSYCDI"/>
<accession>A0A7I4YMS8</accession>
<protein>
    <submittedName>
        <fullName evidence="3">NADH dehydrogenase [ubiquinone] flavoprotein 3, mitochondrial</fullName>
    </submittedName>
</protein>
<dbReference type="AlphaFoldDB" id="A0A7I4YMS8"/>
<dbReference type="OrthoDB" id="6161911at2759"/>
<keyword evidence="2" id="KW-1185">Reference proteome</keyword>
<evidence type="ECO:0000313" key="3">
    <source>
        <dbReference type="WBParaSite" id="HCON_00121610-00001"/>
    </source>
</evidence>
<feature type="region of interest" description="Disordered" evidence="1">
    <location>
        <begin position="66"/>
        <end position="93"/>
    </location>
</feature>
<reference evidence="3" key="1">
    <citation type="submission" date="2020-12" db="UniProtKB">
        <authorList>
            <consortium name="WormBaseParasite"/>
        </authorList>
    </citation>
    <scope>IDENTIFICATION</scope>
    <source>
        <strain evidence="3">MHco3</strain>
    </source>
</reference>
<evidence type="ECO:0000256" key="1">
    <source>
        <dbReference type="SAM" id="MobiDB-lite"/>
    </source>
</evidence>
<sequence>MNRLSVIRYVSRGLASAAPQTSTGIEHADAFAKRGGKKPNWNLYKVPEYLNMNKYSFYETEVTMSKNRLKQPSNKKPDVMPQVKIQPQAKTQK</sequence>
<dbReference type="WBParaSite" id="HCON_00121610-00001">
    <property type="protein sequence ID" value="HCON_00121610-00001"/>
    <property type="gene ID" value="HCON_00121610"/>
</dbReference>
<evidence type="ECO:0000313" key="2">
    <source>
        <dbReference type="Proteomes" id="UP000025227"/>
    </source>
</evidence>
<name>A0A7I4YMS8_HAECO</name>
<dbReference type="GO" id="GO:0045271">
    <property type="term" value="C:respiratory chain complex I"/>
    <property type="evidence" value="ECO:0007669"/>
    <property type="project" value="InterPro"/>
</dbReference>
<dbReference type="InterPro" id="IPR026193">
    <property type="entry name" value="NDUFV3"/>
</dbReference>
<dbReference type="GO" id="GO:0005739">
    <property type="term" value="C:mitochondrion"/>
    <property type="evidence" value="ECO:0007669"/>
    <property type="project" value="InterPro"/>
</dbReference>
<dbReference type="Pfam" id="PF15880">
    <property type="entry name" value="NDUFV3"/>
    <property type="match status" value="1"/>
</dbReference>